<gene>
    <name evidence="1" type="ORF">C0Q90_01470</name>
</gene>
<dbReference type="AlphaFoldDB" id="A0AB38Q9V1"/>
<evidence type="ECO:0000313" key="2">
    <source>
        <dbReference type="Proteomes" id="UP000234512"/>
    </source>
</evidence>
<name>A0AB38Q9V1_LACPA</name>
<dbReference type="EMBL" id="PKQJ01000001">
    <property type="protein sequence ID" value="PLC47713.1"/>
    <property type="molecule type" value="Genomic_DNA"/>
</dbReference>
<sequence>MLVPKRAKGRRNLRVRTLSSSDLHFCHYCSRPLTLRFLSASFCALKKYTPRLLEGCGHGTTLFFSLP</sequence>
<organism evidence="1 2">
    <name type="scientific">Lacticaseibacillus paracasei</name>
    <name type="common">Lactobacillus paracasei</name>
    <dbReference type="NCBI Taxonomy" id="1597"/>
    <lineage>
        <taxon>Bacteria</taxon>
        <taxon>Bacillati</taxon>
        <taxon>Bacillota</taxon>
        <taxon>Bacilli</taxon>
        <taxon>Lactobacillales</taxon>
        <taxon>Lactobacillaceae</taxon>
        <taxon>Lacticaseibacillus</taxon>
    </lineage>
</organism>
<dbReference type="Proteomes" id="UP000234512">
    <property type="component" value="Unassembled WGS sequence"/>
</dbReference>
<proteinExistence type="predicted"/>
<reference evidence="1 2" key="1">
    <citation type="journal article" date="2018" name="Genome Announc.">
        <title>Draft Genome Sequence of Lactobacillus paracasei DUP 13076, Which Exhibits Potent Antipathogenic Effects against Salmonella enterica Serovars Enteritidis, Typhimurium, and Heidelberg.</title>
        <authorList>
            <person name="Muyyarikkandy M.S."/>
            <person name="Alqahtani F.H."/>
            <person name="Mandoiu I."/>
            <person name="Amalaradjou M.A."/>
        </authorList>
    </citation>
    <scope>NUCLEOTIDE SEQUENCE [LARGE SCALE GENOMIC DNA]</scope>
    <source>
        <strain evidence="1 2">DUP 13076</strain>
    </source>
</reference>
<comment type="caution">
    <text evidence="1">The sequence shown here is derived from an EMBL/GenBank/DDBJ whole genome shotgun (WGS) entry which is preliminary data.</text>
</comment>
<evidence type="ECO:0000313" key="1">
    <source>
        <dbReference type="EMBL" id="PLC47713.1"/>
    </source>
</evidence>
<protein>
    <submittedName>
        <fullName evidence="1">Uncharacterized protein</fullName>
    </submittedName>
</protein>
<accession>A0AB38Q9V1</accession>